<gene>
    <name evidence="1" type="ORF">D1614_18135</name>
</gene>
<evidence type="ECO:0000313" key="1">
    <source>
        <dbReference type="EMBL" id="RIJ46591.1"/>
    </source>
</evidence>
<dbReference type="Proteomes" id="UP000265926">
    <property type="component" value="Unassembled WGS sequence"/>
</dbReference>
<organism evidence="1 2">
    <name type="scientific">Maribellus luteus</name>
    <dbReference type="NCBI Taxonomy" id="2305463"/>
    <lineage>
        <taxon>Bacteria</taxon>
        <taxon>Pseudomonadati</taxon>
        <taxon>Bacteroidota</taxon>
        <taxon>Bacteroidia</taxon>
        <taxon>Marinilabiliales</taxon>
        <taxon>Prolixibacteraceae</taxon>
        <taxon>Maribellus</taxon>
    </lineage>
</organism>
<comment type="caution">
    <text evidence="1">The sequence shown here is derived from an EMBL/GenBank/DDBJ whole genome shotgun (WGS) entry which is preliminary data.</text>
</comment>
<dbReference type="AlphaFoldDB" id="A0A399SWQ5"/>
<reference evidence="1 2" key="1">
    <citation type="submission" date="2018-08" db="EMBL/GenBank/DDBJ databases">
        <title>Pallidiluteibacterium maritimus gen. nov., sp. nov., isolated from coastal sediment.</title>
        <authorList>
            <person name="Zhou L.Y."/>
        </authorList>
    </citation>
    <scope>NUCLEOTIDE SEQUENCE [LARGE SCALE GENOMIC DNA]</scope>
    <source>
        <strain evidence="1 2">XSD2</strain>
    </source>
</reference>
<name>A0A399SWQ5_9BACT</name>
<proteinExistence type="predicted"/>
<evidence type="ECO:0000313" key="2">
    <source>
        <dbReference type="Proteomes" id="UP000265926"/>
    </source>
</evidence>
<dbReference type="EMBL" id="QWGR01000013">
    <property type="protein sequence ID" value="RIJ46591.1"/>
    <property type="molecule type" value="Genomic_DNA"/>
</dbReference>
<protein>
    <submittedName>
        <fullName evidence="1">Uncharacterized protein</fullName>
    </submittedName>
</protein>
<sequence>MKLSKVDSAVFFKTLILIPSARDRPSLNIEREKRESQKILNHTIPVKHKFLLNNFDTKLPH</sequence>
<keyword evidence="2" id="KW-1185">Reference proteome</keyword>
<accession>A0A399SWQ5</accession>